<proteinExistence type="predicted"/>
<feature type="compositionally biased region" description="Basic residues" evidence="1">
    <location>
        <begin position="885"/>
        <end position="894"/>
    </location>
</feature>
<feature type="compositionally biased region" description="Basic and acidic residues" evidence="1">
    <location>
        <begin position="127"/>
        <end position="147"/>
    </location>
</feature>
<feature type="region of interest" description="Disordered" evidence="1">
    <location>
        <begin position="417"/>
        <end position="440"/>
    </location>
</feature>
<feature type="compositionally biased region" description="Basic residues" evidence="1">
    <location>
        <begin position="311"/>
        <end position="320"/>
    </location>
</feature>
<evidence type="ECO:0000313" key="4">
    <source>
        <dbReference type="Proteomes" id="UP000652761"/>
    </source>
</evidence>
<feature type="region of interest" description="Disordered" evidence="1">
    <location>
        <begin position="729"/>
        <end position="765"/>
    </location>
</feature>
<feature type="compositionally biased region" description="Acidic residues" evidence="1">
    <location>
        <begin position="998"/>
        <end position="1007"/>
    </location>
</feature>
<protein>
    <submittedName>
        <fullName evidence="3">Uncharacterized protein</fullName>
    </submittedName>
</protein>
<feature type="region of interest" description="Disordered" evidence="1">
    <location>
        <begin position="993"/>
        <end position="1050"/>
    </location>
</feature>
<organism evidence="3 4">
    <name type="scientific">Colocasia esculenta</name>
    <name type="common">Wild taro</name>
    <name type="synonym">Arum esculentum</name>
    <dbReference type="NCBI Taxonomy" id="4460"/>
    <lineage>
        <taxon>Eukaryota</taxon>
        <taxon>Viridiplantae</taxon>
        <taxon>Streptophyta</taxon>
        <taxon>Embryophyta</taxon>
        <taxon>Tracheophyta</taxon>
        <taxon>Spermatophyta</taxon>
        <taxon>Magnoliopsida</taxon>
        <taxon>Liliopsida</taxon>
        <taxon>Araceae</taxon>
        <taxon>Aroideae</taxon>
        <taxon>Colocasieae</taxon>
        <taxon>Colocasia</taxon>
    </lineage>
</organism>
<dbReference type="EMBL" id="NMUH01000532">
    <property type="protein sequence ID" value="MQL80879.1"/>
    <property type="molecule type" value="Genomic_DNA"/>
</dbReference>
<feature type="region of interest" description="Disordered" evidence="1">
    <location>
        <begin position="238"/>
        <end position="282"/>
    </location>
</feature>
<feature type="region of interest" description="Disordered" evidence="1">
    <location>
        <begin position="302"/>
        <end position="328"/>
    </location>
</feature>
<keyword evidence="2" id="KW-0472">Membrane</keyword>
<feature type="transmembrane region" description="Helical" evidence="2">
    <location>
        <begin position="1122"/>
        <end position="1155"/>
    </location>
</feature>
<accession>A0A843ULU6</accession>
<gene>
    <name evidence="3" type="ORF">Taro_013346</name>
</gene>
<feature type="region of interest" description="Disordered" evidence="1">
    <location>
        <begin position="1087"/>
        <end position="1115"/>
    </location>
</feature>
<evidence type="ECO:0000313" key="3">
    <source>
        <dbReference type="EMBL" id="MQL80879.1"/>
    </source>
</evidence>
<feature type="compositionally biased region" description="Low complexity" evidence="1">
    <location>
        <begin position="754"/>
        <end position="765"/>
    </location>
</feature>
<evidence type="ECO:0000256" key="1">
    <source>
        <dbReference type="SAM" id="MobiDB-lite"/>
    </source>
</evidence>
<feature type="region of interest" description="Disordered" evidence="1">
    <location>
        <begin position="124"/>
        <end position="158"/>
    </location>
</feature>
<reference evidence="3" key="1">
    <citation type="submission" date="2017-07" db="EMBL/GenBank/DDBJ databases">
        <title>Taro Niue Genome Assembly and Annotation.</title>
        <authorList>
            <person name="Atibalentja N."/>
            <person name="Keating K."/>
            <person name="Fields C.J."/>
        </authorList>
    </citation>
    <scope>NUCLEOTIDE SEQUENCE</scope>
    <source>
        <strain evidence="3">Niue_2</strain>
        <tissue evidence="3">Leaf</tissue>
    </source>
</reference>
<name>A0A843ULU6_COLES</name>
<keyword evidence="2" id="KW-0812">Transmembrane</keyword>
<evidence type="ECO:0000256" key="2">
    <source>
        <dbReference type="SAM" id="Phobius"/>
    </source>
</evidence>
<keyword evidence="2" id="KW-1133">Transmembrane helix</keyword>
<keyword evidence="4" id="KW-1185">Reference proteome</keyword>
<sequence>MAKGSGKGMGGRWREGWGPVVLYPLSNVIHPTALADRLLKMLGPKFLDPLHDCFFGFPSIVHVSIAFSVSGSSVYDIGHPLSHCWPSLRHPRQPTNSYTGATPPSTSSPSLLWALNPWPMTSSPTKAYDKVEQDRPGSGRSEADRAGLGEPAEPSRAGRICVQGPARYSVKVLRRGTSKVPGQRKANPKSLEMAVTYGPLVVNNHARFGYLATPIVFGDFPVVVGSLYFLGVVPARQEEDAAQKPPSNKSTKKTSRIHANTQARPAAINKGTQMPSKDDVVKGAKPRIRTFSVQTISSQIIAPVSSQRGQNKNHKSKRRPAATSRSGKSIMIGGLRVRIDGSQPVIPRDRYVPTIPTSNRFSALRWFRGEQEVPKKKAGVKQGIRHSPKLKQIRVPKKEAQKLRKMQANTPTTFSKRSNIKQASRQYAEPKRHQGQKRKGIYKKSSYTPQGPDNIQVVKENPTQQLKYRASVSHRILRISVFDRLGAIPYAGTRPSKRRRVTWAAEEKPKLIIFSCYVSGNDSGEPAEQIAGATSNDPTEAIRQFARRNRQPDGQAGASGQVPPRVDSQHEEIQIPFFEETNVQIEEGGPSTSNINPVIDLPTKENFQAMSDDDKYQVMQRCQSQMAMLLHEMRQLITTSLRHPVEPVSTQHQQTKSTSRWGCPGKSSGSFYNWSSSSNYGNGISEEAAAKPISQQAEEFVDDYHQLPSSIVEEAINFTFESQASQGEWVTVGPRKSAKSKRANNSTARDGSNKRSISKSSSEQKTLQKLIDDLEEYIPPRPSDKATLDQYIPWDELERKIRLRSLLYQLQVEALEEGEHYLSARLKSMYGDREITIKELDSMLSSHVCNMVSIPPPKELQTSPSDITIQAEDKPMMLTYQRRPANNRHRKKGRGKEQKTASTTPKKSDVTKSSKVILFHGEESKPLPEAEIRADSNVFDPSDEEEELPNMPMKSFREGVGSFAEPSAIAGRDRIDGDDEDPMVAWVARATTERGEYELDEEADDPEDPPRPNTFLARAIEAAEEEGQHGDVGGGRQPHSSQFRPEEEDEVDLLSDLRMERAMPSAGGANVDDDDVQFERLMLGPTARSQKEGRCSPSPPSSGCLLHRHRRPPPPPPASSPAGLLLLLFFFLFFFFLFFFFFFFFLFSFLFYFFFDSPHNDGEVLQGTINVIGRLSRSMDERIEAMLEMDRFKLKLDIYRDYDVKEAVTRMGPGSHWEQRFAEREALSSQIDVDELFDEEHPLNAWVETRQERDVPEFDPRDCSWAEGELDGVEARDPELRNIREAEEKDKGMDKGDMKDNNIMQPMSGHLGSQTIVQGLLIYLHFSLPFYRTQILVAHLMEYKEDGDLGLHKNKSLVALVKQQVHTNRLGEVMEMGEGTVVMMEMGEGVGVVGYISQRSSILVAIAPKIAIMAAQYSTIEGGSLGKVVVQKIQQWIVIAITL</sequence>
<feature type="region of interest" description="Disordered" evidence="1">
    <location>
        <begin position="881"/>
        <end position="914"/>
    </location>
</feature>
<comment type="caution">
    <text evidence="3">The sequence shown here is derived from an EMBL/GenBank/DDBJ whole genome shotgun (WGS) entry which is preliminary data.</text>
</comment>
<dbReference type="Proteomes" id="UP000652761">
    <property type="component" value="Unassembled WGS sequence"/>
</dbReference>